<keyword evidence="1" id="KW-1133">Transmembrane helix</keyword>
<feature type="transmembrane region" description="Helical" evidence="1">
    <location>
        <begin position="31"/>
        <end position="53"/>
    </location>
</feature>
<organism evidence="2">
    <name type="scientific">marine sediment metagenome</name>
    <dbReference type="NCBI Taxonomy" id="412755"/>
    <lineage>
        <taxon>unclassified sequences</taxon>
        <taxon>metagenomes</taxon>
        <taxon>ecological metagenomes</taxon>
    </lineage>
</organism>
<comment type="caution">
    <text evidence="2">The sequence shown here is derived from an EMBL/GenBank/DDBJ whole genome shotgun (WGS) entry which is preliminary data.</text>
</comment>
<keyword evidence="1" id="KW-0812">Transmembrane</keyword>
<accession>A0A0F9S4P6</accession>
<evidence type="ECO:0000313" key="2">
    <source>
        <dbReference type="EMBL" id="KKN62044.1"/>
    </source>
</evidence>
<evidence type="ECO:0000256" key="1">
    <source>
        <dbReference type="SAM" id="Phobius"/>
    </source>
</evidence>
<sequence length="65" mass="7843">MFDWIFTFFHLFAFLATFVYAVYSLLQGDVSRFILLIILLGSWYFFMLHSAVIKEIQRKKNKKKT</sequence>
<proteinExistence type="predicted"/>
<keyword evidence="1" id="KW-0472">Membrane</keyword>
<reference evidence="2" key="1">
    <citation type="journal article" date="2015" name="Nature">
        <title>Complex archaea that bridge the gap between prokaryotes and eukaryotes.</title>
        <authorList>
            <person name="Spang A."/>
            <person name="Saw J.H."/>
            <person name="Jorgensen S.L."/>
            <person name="Zaremba-Niedzwiedzka K."/>
            <person name="Martijn J."/>
            <person name="Lind A.E."/>
            <person name="van Eijk R."/>
            <person name="Schleper C."/>
            <person name="Guy L."/>
            <person name="Ettema T.J."/>
        </authorList>
    </citation>
    <scope>NUCLEOTIDE SEQUENCE</scope>
</reference>
<gene>
    <name evidence="2" type="ORF">LCGC14_0515960</name>
</gene>
<protein>
    <submittedName>
        <fullName evidence="2">Uncharacterized protein</fullName>
    </submittedName>
</protein>
<dbReference type="EMBL" id="LAZR01000637">
    <property type="protein sequence ID" value="KKN62044.1"/>
    <property type="molecule type" value="Genomic_DNA"/>
</dbReference>
<dbReference type="AlphaFoldDB" id="A0A0F9S4P6"/>
<name>A0A0F9S4P6_9ZZZZ</name>